<feature type="domain" description="Thioredoxin" evidence="6">
    <location>
        <begin position="1"/>
        <end position="158"/>
    </location>
</feature>
<dbReference type="PROSITE" id="PS51352">
    <property type="entry name" value="THIOREDOXIN_2"/>
    <property type="match status" value="1"/>
</dbReference>
<dbReference type="InterPro" id="IPR029760">
    <property type="entry name" value="GPX_CS"/>
</dbReference>
<dbReference type="PIRSF" id="PIRSF000303">
    <property type="entry name" value="Glutathion_perox"/>
    <property type="match status" value="1"/>
</dbReference>
<evidence type="ECO:0000313" key="7">
    <source>
        <dbReference type="EMBL" id="SEV88600.1"/>
    </source>
</evidence>
<dbReference type="RefSeq" id="WP_091473963.1">
    <property type="nucleotide sequence ID" value="NZ_FOIT01000001.1"/>
</dbReference>
<protein>
    <recommendedName>
        <fullName evidence="5">Glutathione peroxidase</fullName>
    </recommendedName>
</protein>
<dbReference type="GO" id="GO:0034599">
    <property type="term" value="P:cellular response to oxidative stress"/>
    <property type="evidence" value="ECO:0007669"/>
    <property type="project" value="TreeGrafter"/>
</dbReference>
<evidence type="ECO:0000313" key="8">
    <source>
        <dbReference type="Proteomes" id="UP000243605"/>
    </source>
</evidence>
<dbReference type="AlphaFoldDB" id="A0A662Z1X2"/>
<dbReference type="Gene3D" id="3.40.30.10">
    <property type="entry name" value="Glutaredoxin"/>
    <property type="match status" value="1"/>
</dbReference>
<evidence type="ECO:0000259" key="6">
    <source>
        <dbReference type="PROSITE" id="PS51352"/>
    </source>
</evidence>
<dbReference type="SUPFAM" id="SSF52833">
    <property type="entry name" value="Thioredoxin-like"/>
    <property type="match status" value="1"/>
</dbReference>
<evidence type="ECO:0000256" key="3">
    <source>
        <dbReference type="ARBA" id="ARBA00023002"/>
    </source>
</evidence>
<reference evidence="7 8" key="1">
    <citation type="submission" date="2016-10" db="EMBL/GenBank/DDBJ databases">
        <authorList>
            <person name="Varghese N."/>
            <person name="Submissions S."/>
        </authorList>
    </citation>
    <scope>NUCLEOTIDE SEQUENCE [LARGE SCALE GENOMIC DNA]</scope>
    <source>
        <strain evidence="7 8">IBRC-M10081</strain>
    </source>
</reference>
<dbReference type="OrthoDB" id="9789406at2"/>
<keyword evidence="2 5" id="KW-0575">Peroxidase</keyword>
<dbReference type="PROSITE" id="PS00763">
    <property type="entry name" value="GLUTATHIONE_PEROXID_2"/>
    <property type="match status" value="1"/>
</dbReference>
<dbReference type="PRINTS" id="PR01011">
    <property type="entry name" value="GLUTPROXDASE"/>
</dbReference>
<dbReference type="GO" id="GO:0004601">
    <property type="term" value="F:peroxidase activity"/>
    <property type="evidence" value="ECO:0007669"/>
    <property type="project" value="UniProtKB-KW"/>
</dbReference>
<dbReference type="FunFam" id="3.40.30.10:FF:000010">
    <property type="entry name" value="Glutathione peroxidase"/>
    <property type="match status" value="1"/>
</dbReference>
<comment type="similarity">
    <text evidence="1 5">Belongs to the glutathione peroxidase family.</text>
</comment>
<dbReference type="PROSITE" id="PS51355">
    <property type="entry name" value="GLUTATHIONE_PEROXID_3"/>
    <property type="match status" value="1"/>
</dbReference>
<dbReference type="CDD" id="cd00340">
    <property type="entry name" value="GSH_Peroxidase"/>
    <property type="match status" value="1"/>
</dbReference>
<organism evidence="7 8">
    <name type="scientific">Aliicoccus persicus</name>
    <dbReference type="NCBI Taxonomy" id="930138"/>
    <lineage>
        <taxon>Bacteria</taxon>
        <taxon>Bacillati</taxon>
        <taxon>Bacillota</taxon>
        <taxon>Bacilli</taxon>
        <taxon>Bacillales</taxon>
        <taxon>Staphylococcaceae</taxon>
        <taxon>Aliicoccus</taxon>
    </lineage>
</organism>
<name>A0A662Z1X2_9STAP</name>
<dbReference type="Proteomes" id="UP000243605">
    <property type="component" value="Unassembled WGS sequence"/>
</dbReference>
<proteinExistence type="inferred from homology"/>
<dbReference type="EMBL" id="FOIT01000001">
    <property type="protein sequence ID" value="SEV88600.1"/>
    <property type="molecule type" value="Genomic_DNA"/>
</dbReference>
<dbReference type="PANTHER" id="PTHR11592">
    <property type="entry name" value="GLUTATHIONE PEROXIDASE"/>
    <property type="match status" value="1"/>
</dbReference>
<accession>A0A662Z1X2</accession>
<dbReference type="InterPro" id="IPR013766">
    <property type="entry name" value="Thioredoxin_domain"/>
</dbReference>
<sequence length="161" mass="18132">MTIYNINVNRTNGDSYALEAYRGQPMIIVNTASKCGLRGQFKELEALYQEYKDKGLVVLGFPSNQFMNQEPGTSEEAAEFCQRDYGVSFPMHEIIDVNGEDAHPLFKHLKGEQSGILGGSIKWNFTKFLVDQNGKVVERVAPQSSPEKLRDKIEELLNENA</sequence>
<evidence type="ECO:0000256" key="2">
    <source>
        <dbReference type="ARBA" id="ARBA00022559"/>
    </source>
</evidence>
<feature type="active site" evidence="4">
    <location>
        <position position="35"/>
    </location>
</feature>
<dbReference type="InterPro" id="IPR036249">
    <property type="entry name" value="Thioredoxin-like_sf"/>
</dbReference>
<gene>
    <name evidence="7" type="ORF">SAMN05192557_0736</name>
</gene>
<evidence type="ECO:0000256" key="5">
    <source>
        <dbReference type="RuleBase" id="RU000499"/>
    </source>
</evidence>
<dbReference type="InterPro" id="IPR000889">
    <property type="entry name" value="Glutathione_peroxidase"/>
</dbReference>
<evidence type="ECO:0000256" key="1">
    <source>
        <dbReference type="ARBA" id="ARBA00006926"/>
    </source>
</evidence>
<dbReference type="Pfam" id="PF00255">
    <property type="entry name" value="GSHPx"/>
    <property type="match status" value="1"/>
</dbReference>
<dbReference type="PANTHER" id="PTHR11592:SF78">
    <property type="entry name" value="GLUTATHIONE PEROXIDASE"/>
    <property type="match status" value="1"/>
</dbReference>
<keyword evidence="8" id="KW-1185">Reference proteome</keyword>
<keyword evidence="3 5" id="KW-0560">Oxidoreductase</keyword>
<evidence type="ECO:0000256" key="4">
    <source>
        <dbReference type="PIRSR" id="PIRSR000303-1"/>
    </source>
</evidence>